<organism evidence="2 3">
    <name type="scientific">Malus domestica</name>
    <name type="common">Apple</name>
    <name type="synonym">Pyrus malus</name>
    <dbReference type="NCBI Taxonomy" id="3750"/>
    <lineage>
        <taxon>Eukaryota</taxon>
        <taxon>Viridiplantae</taxon>
        <taxon>Streptophyta</taxon>
        <taxon>Embryophyta</taxon>
        <taxon>Tracheophyta</taxon>
        <taxon>Spermatophyta</taxon>
        <taxon>Magnoliopsida</taxon>
        <taxon>eudicotyledons</taxon>
        <taxon>Gunneridae</taxon>
        <taxon>Pentapetalae</taxon>
        <taxon>rosids</taxon>
        <taxon>fabids</taxon>
        <taxon>Rosales</taxon>
        <taxon>Rosaceae</taxon>
        <taxon>Amygdaloideae</taxon>
        <taxon>Maleae</taxon>
        <taxon>Malus</taxon>
    </lineage>
</organism>
<dbReference type="EMBL" id="RDQH01000341">
    <property type="protein sequence ID" value="RXH73928.1"/>
    <property type="molecule type" value="Genomic_DNA"/>
</dbReference>
<evidence type="ECO:0000313" key="3">
    <source>
        <dbReference type="Proteomes" id="UP000290289"/>
    </source>
</evidence>
<gene>
    <name evidence="2" type="ORF">DVH24_016750</name>
</gene>
<accession>A0A498HQV7</accession>
<evidence type="ECO:0000313" key="2">
    <source>
        <dbReference type="EMBL" id="RXH73928.1"/>
    </source>
</evidence>
<feature type="region of interest" description="Disordered" evidence="1">
    <location>
        <begin position="22"/>
        <end position="62"/>
    </location>
</feature>
<evidence type="ECO:0000256" key="1">
    <source>
        <dbReference type="SAM" id="MobiDB-lite"/>
    </source>
</evidence>
<proteinExistence type="predicted"/>
<sequence>MFQIVTSRQSKLTDFFFTASTTSNSEEDGLTPSLLPERQSHYPKTVPPRTKIRKQTFHSGSG</sequence>
<comment type="caution">
    <text evidence="2">The sequence shown here is derived from an EMBL/GenBank/DDBJ whole genome shotgun (WGS) entry which is preliminary data.</text>
</comment>
<name>A0A498HQV7_MALDO</name>
<dbReference type="AlphaFoldDB" id="A0A498HQV7"/>
<keyword evidence="3" id="KW-1185">Reference proteome</keyword>
<protein>
    <submittedName>
        <fullName evidence="2">Uncharacterized protein</fullName>
    </submittedName>
</protein>
<reference evidence="2 3" key="1">
    <citation type="submission" date="2018-10" db="EMBL/GenBank/DDBJ databases">
        <title>A high-quality apple genome assembly.</title>
        <authorList>
            <person name="Hu J."/>
        </authorList>
    </citation>
    <scope>NUCLEOTIDE SEQUENCE [LARGE SCALE GENOMIC DNA]</scope>
    <source>
        <strain evidence="3">cv. HFTH1</strain>
        <tissue evidence="2">Young leaf</tissue>
    </source>
</reference>
<dbReference type="Proteomes" id="UP000290289">
    <property type="component" value="Chromosome 15"/>
</dbReference>